<accession>A0A4R2AXZ4</accession>
<keyword evidence="1" id="KW-1133">Transmembrane helix</keyword>
<sequence length="53" mass="6177">MEIDTVIGDTINKHLSLKYAVFLWLSNLFNFIDLISTKKNTIKQFTNKMSARN</sequence>
<protein>
    <submittedName>
        <fullName evidence="2">Uncharacterized protein</fullName>
    </submittedName>
</protein>
<evidence type="ECO:0000313" key="2">
    <source>
        <dbReference type="EMBL" id="TCN18938.1"/>
    </source>
</evidence>
<organism evidence="2 3">
    <name type="scientific">Mesobacillus foraminis</name>
    <dbReference type="NCBI Taxonomy" id="279826"/>
    <lineage>
        <taxon>Bacteria</taxon>
        <taxon>Bacillati</taxon>
        <taxon>Bacillota</taxon>
        <taxon>Bacilli</taxon>
        <taxon>Bacillales</taxon>
        <taxon>Bacillaceae</taxon>
        <taxon>Mesobacillus</taxon>
    </lineage>
</organism>
<dbReference type="AlphaFoldDB" id="A0A4R2AXZ4"/>
<proteinExistence type="predicted"/>
<keyword evidence="1" id="KW-0472">Membrane</keyword>
<feature type="transmembrane region" description="Helical" evidence="1">
    <location>
        <begin position="19"/>
        <end position="36"/>
    </location>
</feature>
<gene>
    <name evidence="2" type="ORF">EV146_11825</name>
</gene>
<evidence type="ECO:0000256" key="1">
    <source>
        <dbReference type="SAM" id="Phobius"/>
    </source>
</evidence>
<name>A0A4R2AXZ4_9BACI</name>
<keyword evidence="3" id="KW-1185">Reference proteome</keyword>
<comment type="caution">
    <text evidence="2">The sequence shown here is derived from an EMBL/GenBank/DDBJ whole genome shotgun (WGS) entry which is preliminary data.</text>
</comment>
<keyword evidence="1" id="KW-0812">Transmembrane</keyword>
<dbReference type="Proteomes" id="UP000295689">
    <property type="component" value="Unassembled WGS sequence"/>
</dbReference>
<dbReference type="EMBL" id="SLVV01000018">
    <property type="protein sequence ID" value="TCN18938.1"/>
    <property type="molecule type" value="Genomic_DNA"/>
</dbReference>
<reference evidence="2 3" key="1">
    <citation type="journal article" date="2015" name="Stand. Genomic Sci.">
        <title>Genomic Encyclopedia of Bacterial and Archaeal Type Strains, Phase III: the genomes of soil and plant-associated and newly described type strains.</title>
        <authorList>
            <person name="Whitman W.B."/>
            <person name="Woyke T."/>
            <person name="Klenk H.P."/>
            <person name="Zhou Y."/>
            <person name="Lilburn T.G."/>
            <person name="Beck B.J."/>
            <person name="De Vos P."/>
            <person name="Vandamme P."/>
            <person name="Eisen J.A."/>
            <person name="Garrity G."/>
            <person name="Hugenholtz P."/>
            <person name="Kyrpides N.C."/>
        </authorList>
    </citation>
    <scope>NUCLEOTIDE SEQUENCE [LARGE SCALE GENOMIC DNA]</scope>
    <source>
        <strain evidence="2 3">CV53</strain>
    </source>
</reference>
<evidence type="ECO:0000313" key="3">
    <source>
        <dbReference type="Proteomes" id="UP000295689"/>
    </source>
</evidence>